<dbReference type="Pfam" id="PF01979">
    <property type="entry name" value="Amidohydro_1"/>
    <property type="match status" value="1"/>
</dbReference>
<dbReference type="GO" id="GO:0005737">
    <property type="term" value="C:cytoplasm"/>
    <property type="evidence" value="ECO:0007669"/>
    <property type="project" value="TreeGrafter"/>
</dbReference>
<dbReference type="Gene3D" id="2.60.120.260">
    <property type="entry name" value="Galactose-binding domain-like"/>
    <property type="match status" value="1"/>
</dbReference>
<protein>
    <recommendedName>
        <fullName evidence="1">Amidohydrolase-related domain-containing protein</fullName>
    </recommendedName>
</protein>
<evidence type="ECO:0000313" key="3">
    <source>
        <dbReference type="Proteomes" id="UP000283269"/>
    </source>
</evidence>
<dbReference type="InParanoid" id="A0A409WI15"/>
<dbReference type="PANTHER" id="PTHR43668:SF5">
    <property type="entry name" value="AMIDOHYDROLASE 3 DOMAIN-CONTAINING PROTEIN"/>
    <property type="match status" value="1"/>
</dbReference>
<dbReference type="InterPro" id="IPR011059">
    <property type="entry name" value="Metal-dep_hydrolase_composite"/>
</dbReference>
<dbReference type="SUPFAM" id="SSF51338">
    <property type="entry name" value="Composite domain of metallo-dependent hydrolases"/>
    <property type="match status" value="1"/>
</dbReference>
<keyword evidence="3" id="KW-1185">Reference proteome</keyword>
<dbReference type="InterPro" id="IPR006680">
    <property type="entry name" value="Amidohydro-rel"/>
</dbReference>
<dbReference type="Proteomes" id="UP000283269">
    <property type="component" value="Unassembled WGS sequence"/>
</dbReference>
<gene>
    <name evidence="2" type="ORF">CVT25_015650</name>
</gene>
<dbReference type="InterPro" id="IPR032466">
    <property type="entry name" value="Metal_Hydrolase"/>
</dbReference>
<comment type="caution">
    <text evidence="2">The sequence shown here is derived from an EMBL/GenBank/DDBJ whole genome shotgun (WGS) entry which is preliminary data.</text>
</comment>
<dbReference type="AlphaFoldDB" id="A0A409WI15"/>
<evidence type="ECO:0000313" key="2">
    <source>
        <dbReference type="EMBL" id="PPQ78125.1"/>
    </source>
</evidence>
<feature type="domain" description="Amidohydrolase-related" evidence="1">
    <location>
        <begin position="431"/>
        <end position="487"/>
    </location>
</feature>
<proteinExistence type="predicted"/>
<dbReference type="GO" id="GO:0006145">
    <property type="term" value="P:purine nucleobase catabolic process"/>
    <property type="evidence" value="ECO:0007669"/>
    <property type="project" value="TreeGrafter"/>
</dbReference>
<dbReference type="GO" id="GO:0004038">
    <property type="term" value="F:allantoinase activity"/>
    <property type="evidence" value="ECO:0007669"/>
    <property type="project" value="TreeGrafter"/>
</dbReference>
<dbReference type="SUPFAM" id="SSF51556">
    <property type="entry name" value="Metallo-dependent hydrolases"/>
    <property type="match status" value="1"/>
</dbReference>
<dbReference type="OrthoDB" id="10258955at2759"/>
<name>A0A409WI15_PSICY</name>
<organism evidence="2 3">
    <name type="scientific">Psilocybe cyanescens</name>
    <dbReference type="NCBI Taxonomy" id="93625"/>
    <lineage>
        <taxon>Eukaryota</taxon>
        <taxon>Fungi</taxon>
        <taxon>Dikarya</taxon>
        <taxon>Basidiomycota</taxon>
        <taxon>Agaricomycotina</taxon>
        <taxon>Agaricomycetes</taxon>
        <taxon>Agaricomycetidae</taxon>
        <taxon>Agaricales</taxon>
        <taxon>Agaricineae</taxon>
        <taxon>Strophariaceae</taxon>
        <taxon>Psilocybe</taxon>
    </lineage>
</organism>
<sequence>MMDKHPLYRTGIGRLALLRVLLASLLVVVATISSFGITLDWRAQVSEKVPINAAQIVQKCQSLHDLPGPPDGFHQREYSDRYVSGTLPTLIRNASIWTGRDSGNEVVVGDILLDKGLIREIGTIKVLKAHKNLVVVDAGGAWITPGIVDLHSHLGVFSAPPLRGSIDSNSRKGPILPWLRTLDGLNTHDEAYQLSVSGGVTTANVLPGSANAIGGQAFTIKLRPTAERSSTAMVLEPPFELNGSHVDSSFRSRWRQMKHACGENPGRMYSNTRMDTIWAFREGYNTARKIKKKQDEYCVKALNGQWKDLGEFPDDLQWEALVDVLRGRVKIHNHCYEGVDLDGIVRLTNEFKFSIAAFHHADETYLVPDLLKKAYGHPPAIALFATNARYKREAYRGSEFAPRILAEHGLKVSDHPVLDSRFLLNEAQQAHYYGLPHNLALASVTSTPATVLGYDHRIGFIKPGYDADIVLWDSHPLALGATPAQVFIDGIPQLDKPYVNPKPSSSQRVPKTPDFSQEAKDAVNYDGLPPLEPSKSKSDSVIFTNVNSVLLREGADVREVFSTAQTGKAGVVVVEHGKITCFGVLLDCPSAARADTGIPSIDLDGGSVSPALISFGSRLALNHIDGEASTNDGPVYDPLVSDIPAILGEGSVIRAVDGLQFSTRDALLAYRSGVTIGVTAPTSSGLISGLGTAFTTGSLHGLSKGAVLQEATALHVAVGWSATTSISTQIAVLRSLLDGEGKGRLGASFESVVKGEIPLVIQVQSADIMASLINLKKEVEKGHGKSIQVTFAGAKEAHLVAKEIGEAGIGVILRPSRAFPRDWDSRRILPGPPLTKDNSFSILREHNVTIGIGVEEQWSSRNIRFDIAWAALDTAGGLSVSDATALASTNLERLLGVRSHDSDLVAVRQGTLLDFEGKVVGIISPRREVVDLLLSQETANSISGYSQSSYLLTQTDGATVSLGFYDSSVQIFGSKRLYRGMYKVQLDVNAYQSFNGESDFELFQQTLFSANFTLGAHEIRISNMNTTFTDVDYITFQTNVGKDNESLIINTFQDGHPSFKYAPSSSWSTPDKVGTFIGSNGQYRTSSAI</sequence>
<dbReference type="Gene3D" id="3.20.20.140">
    <property type="entry name" value="Metal-dependent hydrolases"/>
    <property type="match status" value="2"/>
</dbReference>
<dbReference type="InterPro" id="IPR050138">
    <property type="entry name" value="DHOase/Allantoinase_Hydrolase"/>
</dbReference>
<dbReference type="EMBL" id="NHYD01003426">
    <property type="protein sequence ID" value="PPQ78125.1"/>
    <property type="molecule type" value="Genomic_DNA"/>
</dbReference>
<accession>A0A409WI15</accession>
<reference evidence="2 3" key="1">
    <citation type="journal article" date="2018" name="Evol. Lett.">
        <title>Horizontal gene cluster transfer increased hallucinogenic mushroom diversity.</title>
        <authorList>
            <person name="Reynolds H.T."/>
            <person name="Vijayakumar V."/>
            <person name="Gluck-Thaler E."/>
            <person name="Korotkin H.B."/>
            <person name="Matheny P.B."/>
            <person name="Slot J.C."/>
        </authorList>
    </citation>
    <scope>NUCLEOTIDE SEQUENCE [LARGE SCALE GENOMIC DNA]</scope>
    <source>
        <strain evidence="2 3">2631</strain>
    </source>
</reference>
<evidence type="ECO:0000259" key="1">
    <source>
        <dbReference type="Pfam" id="PF01979"/>
    </source>
</evidence>
<dbReference type="PANTHER" id="PTHR43668">
    <property type="entry name" value="ALLANTOINASE"/>
    <property type="match status" value="1"/>
</dbReference>
<dbReference type="STRING" id="93625.A0A409WI15"/>